<dbReference type="EMBL" id="UYJE01000282">
    <property type="protein sequence ID" value="VDH91955.1"/>
    <property type="molecule type" value="Genomic_DNA"/>
</dbReference>
<organism evidence="1 2">
    <name type="scientific">Mytilus galloprovincialis</name>
    <name type="common">Mediterranean mussel</name>
    <dbReference type="NCBI Taxonomy" id="29158"/>
    <lineage>
        <taxon>Eukaryota</taxon>
        <taxon>Metazoa</taxon>
        <taxon>Spiralia</taxon>
        <taxon>Lophotrochozoa</taxon>
        <taxon>Mollusca</taxon>
        <taxon>Bivalvia</taxon>
        <taxon>Autobranchia</taxon>
        <taxon>Pteriomorphia</taxon>
        <taxon>Mytilida</taxon>
        <taxon>Mytiloidea</taxon>
        <taxon>Mytilidae</taxon>
        <taxon>Mytilinae</taxon>
        <taxon>Mytilus</taxon>
    </lineage>
</organism>
<evidence type="ECO:0000313" key="1">
    <source>
        <dbReference type="EMBL" id="VDH91955.1"/>
    </source>
</evidence>
<proteinExistence type="predicted"/>
<accession>A0A8B6BJW9</accession>
<keyword evidence="2" id="KW-1185">Reference proteome</keyword>
<dbReference type="AlphaFoldDB" id="A0A8B6BJW9"/>
<comment type="caution">
    <text evidence="1">The sequence shown here is derived from an EMBL/GenBank/DDBJ whole genome shotgun (WGS) entry which is preliminary data.</text>
</comment>
<sequence length="95" mass="11031">MTGEKISQLSADDLRDMVLSMFDKDPSIMLNIVDRNSQTEIQGYHPRPESNAPSWCVCTKCIELRRRRNDAGKHHKIKHTHYQLVFLSVAFVFIN</sequence>
<protein>
    <submittedName>
        <fullName evidence="1">Uncharacterized protein</fullName>
    </submittedName>
</protein>
<dbReference type="OrthoDB" id="9898867at2759"/>
<dbReference type="Proteomes" id="UP000596742">
    <property type="component" value="Unassembled WGS sequence"/>
</dbReference>
<reference evidence="1" key="1">
    <citation type="submission" date="2018-11" db="EMBL/GenBank/DDBJ databases">
        <authorList>
            <person name="Alioto T."/>
            <person name="Alioto T."/>
        </authorList>
    </citation>
    <scope>NUCLEOTIDE SEQUENCE</scope>
</reference>
<name>A0A8B6BJW9_MYTGA</name>
<evidence type="ECO:0000313" key="2">
    <source>
        <dbReference type="Proteomes" id="UP000596742"/>
    </source>
</evidence>
<gene>
    <name evidence="1" type="ORF">MGAL_10B057638</name>
</gene>